<dbReference type="RefSeq" id="WP_002682582.1">
    <property type="nucleotide sequence ID" value="NZ_JH600070.1"/>
</dbReference>
<dbReference type="Pfam" id="PF13561">
    <property type="entry name" value="adh_short_C2"/>
    <property type="match status" value="1"/>
</dbReference>
<evidence type="ECO:0000313" key="3">
    <source>
        <dbReference type="Proteomes" id="UP000005744"/>
    </source>
</evidence>
<reference evidence="2 3" key="1">
    <citation type="submission" date="2011-11" db="EMBL/GenBank/DDBJ databases">
        <title>Improved High-Quality Draft sequence of Beggiatoa alba B18lD.</title>
        <authorList>
            <consortium name="US DOE Joint Genome Institute"/>
            <person name="Lucas S."/>
            <person name="Han J."/>
            <person name="Lapidus A."/>
            <person name="Cheng J.-F."/>
            <person name="Goodwin L."/>
            <person name="Pitluck S."/>
            <person name="Peters L."/>
            <person name="Mikhailova N."/>
            <person name="Held B."/>
            <person name="Detter J.C."/>
            <person name="Han C."/>
            <person name="Tapia R."/>
            <person name="Land M."/>
            <person name="Hauser L."/>
            <person name="Kyrpides N."/>
            <person name="Ivanova N."/>
            <person name="Pagani I."/>
            <person name="Samuel K."/>
            <person name="Teske A."/>
            <person name="Mueller J."/>
            <person name="Woyke T."/>
        </authorList>
    </citation>
    <scope>NUCLEOTIDE SEQUENCE [LARGE SCALE GENOMIC DNA]</scope>
    <source>
        <strain evidence="2 3">B18LD</strain>
    </source>
</reference>
<proteinExistence type="inferred from homology"/>
<dbReference type="CDD" id="cd05344">
    <property type="entry name" value="BKR_like_SDR_like"/>
    <property type="match status" value="1"/>
</dbReference>
<dbReference type="Proteomes" id="UP000005744">
    <property type="component" value="Unassembled WGS sequence"/>
</dbReference>
<evidence type="ECO:0008006" key="4">
    <source>
        <dbReference type="Google" id="ProtNLM"/>
    </source>
</evidence>
<organism evidence="2 3">
    <name type="scientific">Beggiatoa alba B18LD</name>
    <dbReference type="NCBI Taxonomy" id="395493"/>
    <lineage>
        <taxon>Bacteria</taxon>
        <taxon>Pseudomonadati</taxon>
        <taxon>Pseudomonadota</taxon>
        <taxon>Gammaproteobacteria</taxon>
        <taxon>Thiotrichales</taxon>
        <taxon>Thiotrichaceae</taxon>
        <taxon>Beggiatoa</taxon>
    </lineage>
</organism>
<sequence length="264" mass="28183">MDFGIRHKVALVTGASTGLGFATAQVLLQEGAKVAICARTPEKVKQAVAKLAETTDPANIVGMVADYTNRQTVDTLFSHVQEKLGMVDILVCSSGGPAVGNALAFETTDYLNAIENNLLSMIALSSRVLPSMQNRKWGRIVYITSSAAVQPLPNLALSNVARSGLHAYAKSLATEVAKDNITVNCVMPGRINTDRIMNLVRIRAEQHQRHLNEEMARDFEAIPAGRYGQPQELANLVGFLCSDCASYITGSAIAVDGGAIAGLR</sequence>
<dbReference type="PRINTS" id="PR00081">
    <property type="entry name" value="GDHRDH"/>
</dbReference>
<protein>
    <recommendedName>
        <fullName evidence="4">Short-chain alcohol dehydrogenase like protein</fullName>
    </recommendedName>
</protein>
<dbReference type="AlphaFoldDB" id="I3CBN1"/>
<comment type="similarity">
    <text evidence="1">Belongs to the short-chain dehydrogenases/reductases (SDR) family.</text>
</comment>
<dbReference type="InterPro" id="IPR036291">
    <property type="entry name" value="NAD(P)-bd_dom_sf"/>
</dbReference>
<dbReference type="OrthoDB" id="9786435at2"/>
<dbReference type="PANTHER" id="PTHR42879">
    <property type="entry name" value="3-OXOACYL-(ACYL-CARRIER-PROTEIN) REDUCTASE"/>
    <property type="match status" value="1"/>
</dbReference>
<dbReference type="PANTHER" id="PTHR42879:SF6">
    <property type="entry name" value="NADPH-DEPENDENT REDUCTASE BACG"/>
    <property type="match status" value="1"/>
</dbReference>
<dbReference type="eggNOG" id="COG1028">
    <property type="taxonomic scope" value="Bacteria"/>
</dbReference>
<dbReference type="STRING" id="395493.BegalDRAFT_0100"/>
<dbReference type="FunFam" id="3.40.50.720:FF:000084">
    <property type="entry name" value="Short-chain dehydrogenase reductase"/>
    <property type="match status" value="1"/>
</dbReference>
<keyword evidence="3" id="KW-1185">Reference proteome</keyword>
<dbReference type="InterPro" id="IPR050259">
    <property type="entry name" value="SDR"/>
</dbReference>
<evidence type="ECO:0000256" key="1">
    <source>
        <dbReference type="ARBA" id="ARBA00006484"/>
    </source>
</evidence>
<accession>I3CBN1</accession>
<name>I3CBN1_9GAMM</name>
<gene>
    <name evidence="2" type="ORF">BegalDRAFT_0100</name>
</gene>
<dbReference type="InterPro" id="IPR002347">
    <property type="entry name" value="SDR_fam"/>
</dbReference>
<dbReference type="EMBL" id="JH600070">
    <property type="protein sequence ID" value="EIJ41024.1"/>
    <property type="molecule type" value="Genomic_DNA"/>
</dbReference>
<dbReference type="HOGENOM" id="CLU_010194_1_2_6"/>
<dbReference type="Gene3D" id="3.40.50.720">
    <property type="entry name" value="NAD(P)-binding Rossmann-like Domain"/>
    <property type="match status" value="1"/>
</dbReference>
<dbReference type="SUPFAM" id="SSF51735">
    <property type="entry name" value="NAD(P)-binding Rossmann-fold domains"/>
    <property type="match status" value="1"/>
</dbReference>
<evidence type="ECO:0000313" key="2">
    <source>
        <dbReference type="EMBL" id="EIJ41024.1"/>
    </source>
</evidence>